<proteinExistence type="predicted"/>
<organism evidence="1 2">
    <name type="scientific">Mycolicibacterium fortuitum</name>
    <name type="common">Mycobacterium fortuitum</name>
    <dbReference type="NCBI Taxonomy" id="1766"/>
    <lineage>
        <taxon>Bacteria</taxon>
        <taxon>Bacillati</taxon>
        <taxon>Actinomycetota</taxon>
        <taxon>Actinomycetes</taxon>
        <taxon>Mycobacteriales</taxon>
        <taxon>Mycobacteriaceae</taxon>
        <taxon>Mycolicibacterium</taxon>
    </lineage>
</organism>
<protein>
    <submittedName>
        <fullName evidence="1">Uncharacterized protein</fullName>
    </submittedName>
</protein>
<evidence type="ECO:0000313" key="1">
    <source>
        <dbReference type="EMBL" id="ALI26571.1"/>
    </source>
</evidence>
<dbReference type="KEGG" id="mft:XA26_27310"/>
<name>A0A0N9Y9G4_MYCFO</name>
<dbReference type="AlphaFoldDB" id="A0A0N9Y9G4"/>
<reference evidence="1 2" key="1">
    <citation type="journal article" date="2015" name="MBio">
        <title>Enzymatic Degradation of Phenazines Can Generate Energy and Protect Sensitive Organisms from Toxicity.</title>
        <authorList>
            <person name="Costa K.C."/>
            <person name="Bergkessel M."/>
            <person name="Saunders S."/>
            <person name="Korlach J."/>
            <person name="Newman D.K."/>
        </authorList>
    </citation>
    <scope>NUCLEOTIDE SEQUENCE [LARGE SCALE GENOMIC DNA]</scope>
    <source>
        <strain evidence="1 2">CT6</strain>
    </source>
</reference>
<sequence length="138" mass="15327">MNLDEQRKAFNTLSSKPANAELEQQRQQIVSEFASQMTALEARATALGATKLNPPPDTVSMLQKMVAVNSTDGFAVLQLWRMGSAAAHGYFWLDTQRPNPHLFDEDGFDMALYGATRFVTEAMQLYERRAGLDISATP</sequence>
<dbReference type="PATRIC" id="fig|1766.6.peg.2715"/>
<accession>A0A0N9Y9G4</accession>
<evidence type="ECO:0000313" key="2">
    <source>
        <dbReference type="Proteomes" id="UP000057134"/>
    </source>
</evidence>
<dbReference type="EMBL" id="CP011269">
    <property type="protein sequence ID" value="ALI26571.1"/>
    <property type="molecule type" value="Genomic_DNA"/>
</dbReference>
<gene>
    <name evidence="1" type="ORF">XA26_27310</name>
</gene>
<dbReference type="Proteomes" id="UP000057134">
    <property type="component" value="Chromosome"/>
</dbReference>
<keyword evidence="2" id="KW-1185">Reference proteome</keyword>